<evidence type="ECO:0000313" key="1">
    <source>
        <dbReference type="EMBL" id="KAL0489995.1"/>
    </source>
</evidence>
<organism evidence="1 2">
    <name type="scientific">Acrasis kona</name>
    <dbReference type="NCBI Taxonomy" id="1008807"/>
    <lineage>
        <taxon>Eukaryota</taxon>
        <taxon>Discoba</taxon>
        <taxon>Heterolobosea</taxon>
        <taxon>Tetramitia</taxon>
        <taxon>Eutetramitia</taxon>
        <taxon>Acrasidae</taxon>
        <taxon>Acrasis</taxon>
    </lineage>
</organism>
<evidence type="ECO:0000313" key="2">
    <source>
        <dbReference type="Proteomes" id="UP001431209"/>
    </source>
</evidence>
<protein>
    <submittedName>
        <fullName evidence="1">Hydroxyacylglutathione hydrolase gloB</fullName>
    </submittedName>
</protein>
<keyword evidence="1" id="KW-0378">Hydrolase</keyword>
<dbReference type="AlphaFoldDB" id="A0AAW2ZKN8"/>
<dbReference type="GO" id="GO:0016787">
    <property type="term" value="F:hydrolase activity"/>
    <property type="evidence" value="ECO:0007669"/>
    <property type="project" value="UniProtKB-KW"/>
</dbReference>
<sequence length="307" mass="34804">MTTTPSHVAILKDHEVHVYSTASNQIEYKVHLPLPQNGNVFCGHRIITLNNSIVLATDYLGNHHFVNTSSGEVLASRPFVGDVIKLDDDTLVFVTLEIGNHVEGFNKWIFYQVTIDFDTYDIKTKQLSCISVRDYKTLVSHSYGGNGYLIHTYDEPPETRVTSIYTGQDVSTIREIVNSDSITFHKNTISHHENNHWIGNRNVVVTHDLLTGNMISKIYVQEKRDALFLCDDYVGIDKGNKTDVFDLRRGRLRFVVEGHPKGKFGDLILTRSRKGEMELWSLSTCEMITKFGFGDYGTFLPGSIKNI</sequence>
<dbReference type="EMBL" id="JAOPGA020001626">
    <property type="protein sequence ID" value="KAL0489995.1"/>
    <property type="molecule type" value="Genomic_DNA"/>
</dbReference>
<dbReference type="SUPFAM" id="SSF50998">
    <property type="entry name" value="Quinoprotein alcohol dehydrogenase-like"/>
    <property type="match status" value="1"/>
</dbReference>
<gene>
    <name evidence="1" type="ORF">AKO1_005582</name>
</gene>
<dbReference type="Proteomes" id="UP001431209">
    <property type="component" value="Unassembled WGS sequence"/>
</dbReference>
<proteinExistence type="predicted"/>
<reference evidence="1 2" key="1">
    <citation type="submission" date="2024-03" db="EMBL/GenBank/DDBJ databases">
        <title>The Acrasis kona genome and developmental transcriptomes reveal deep origins of eukaryotic multicellular pathways.</title>
        <authorList>
            <person name="Sheikh S."/>
            <person name="Fu C.-J."/>
            <person name="Brown M.W."/>
            <person name="Baldauf S.L."/>
        </authorList>
    </citation>
    <scope>NUCLEOTIDE SEQUENCE [LARGE SCALE GENOMIC DNA]</scope>
    <source>
        <strain evidence="1 2">ATCC MYA-3509</strain>
    </source>
</reference>
<dbReference type="InterPro" id="IPR011047">
    <property type="entry name" value="Quinoprotein_ADH-like_sf"/>
</dbReference>
<accession>A0AAW2ZKN8</accession>
<comment type="caution">
    <text evidence="1">The sequence shown here is derived from an EMBL/GenBank/DDBJ whole genome shotgun (WGS) entry which is preliminary data.</text>
</comment>
<name>A0AAW2ZKN8_9EUKA</name>
<keyword evidence="2" id="KW-1185">Reference proteome</keyword>